<dbReference type="SMART" id="SM00146">
    <property type="entry name" value="PI3Kc"/>
    <property type="match status" value="1"/>
</dbReference>
<dbReference type="PROSITE" id="PS51545">
    <property type="entry name" value="PIK_HELICAL"/>
    <property type="match status" value="1"/>
</dbReference>
<evidence type="ECO:0000256" key="5">
    <source>
        <dbReference type="SAM" id="MobiDB-lite"/>
    </source>
</evidence>
<dbReference type="eggNOG" id="KOG0800">
    <property type="taxonomic scope" value="Eukaryota"/>
</dbReference>
<evidence type="ECO:0000313" key="8">
    <source>
        <dbReference type="EMBL" id="EWS73288.1"/>
    </source>
</evidence>
<dbReference type="SUPFAM" id="SSF48371">
    <property type="entry name" value="ARM repeat"/>
    <property type="match status" value="1"/>
</dbReference>
<dbReference type="InterPro" id="IPR011009">
    <property type="entry name" value="Kinase-like_dom_sf"/>
</dbReference>
<dbReference type="SUPFAM" id="SSF56112">
    <property type="entry name" value="Protein kinase-like (PK-like)"/>
    <property type="match status" value="1"/>
</dbReference>
<keyword evidence="3" id="KW-0808">Transferase</keyword>
<dbReference type="EC" id="2.7.1.67" evidence="2"/>
<evidence type="ECO:0000259" key="7">
    <source>
        <dbReference type="PROSITE" id="PS51545"/>
    </source>
</evidence>
<dbReference type="InterPro" id="IPR042236">
    <property type="entry name" value="PI3K_accessory_sf"/>
</dbReference>
<evidence type="ECO:0000256" key="4">
    <source>
        <dbReference type="ARBA" id="ARBA00022777"/>
    </source>
</evidence>
<dbReference type="GO" id="GO:0016020">
    <property type="term" value="C:membrane"/>
    <property type="evidence" value="ECO:0007669"/>
    <property type="project" value="TreeGrafter"/>
</dbReference>
<dbReference type="PROSITE" id="PS00915">
    <property type="entry name" value="PI3_4_KINASE_1"/>
    <property type="match status" value="1"/>
</dbReference>
<dbReference type="AlphaFoldDB" id="W7XA81"/>
<dbReference type="InParanoid" id="W7XA81"/>
<evidence type="ECO:0000256" key="2">
    <source>
        <dbReference type="ARBA" id="ARBA00012169"/>
    </source>
</evidence>
<dbReference type="eggNOG" id="KOG0903">
    <property type="taxonomic scope" value="Eukaryota"/>
</dbReference>
<dbReference type="PANTHER" id="PTHR10048">
    <property type="entry name" value="PHOSPHATIDYLINOSITOL KINASE"/>
    <property type="match status" value="1"/>
</dbReference>
<feature type="domain" description="PI3K/PI4K catalytic" evidence="6">
    <location>
        <begin position="590"/>
        <end position="853"/>
    </location>
</feature>
<dbReference type="RefSeq" id="XP_012654197.1">
    <property type="nucleotide sequence ID" value="XM_012798743.1"/>
</dbReference>
<sequence length="869" mass="103306">MNKRPVKETVEQKRPTWFSKLPVNIEELQQTGALLGITTAPDDSFSQSPTKDRDSDHISTKELFKLFNRKDFKIDQLLKHFYYQYTKIGIHDYLVNKLYSYGEADLNFYMSELCYLYITRDSEMLKKFLVDMSSRSINLYLLIYWSLDSFSESLKLDEAKKAENERIKDLLKTVENSFINASMQSSLIQENKTPSQVKESNERAKYNNSIKTFIKNMVNISLTLKKHEQDERKDKLKMYMKRANKWLKNLREQNPNNEFFQGIFIPFREDYNQQLNSTFIVRIVHEEVTCFNTKMRVPYRVAIETIDINELKQVKKKVVSETDLDDVGIIGDGPEFSENNNDQAETSQQSVIKQNESTDKINKYGRTFSIWACEAENQEIKLNEIRNSQMKIQKKGELVNLLNQDEELTSVEKFHRLYKKSKSLVPDDSAFRALKKFQKNFKLQETFLEGERLQKYQENIKRFNIYFKEKKNVIQRRSSIVTDRNVNNPFRERHQYVNAKEKLNLKKRRKVSLKDLKVIDVLRFFKHLQRNYPQFEKEIQMIYKHLHYDELEEQIEHTKISNVDLLNEDEDISQKQISSFSIKRKFPWEDVWEDKIIKIKRESPYGQFKSYKLRAVIFKGGDDLRQELLAMQLIYKFQSIFQKANLQLWLRPYEIIVTSASSGIIEFLPNTYSIDGLKKKVPKFTCLYDFYKDYFGKQFQQAQSNFIESLAGYSIVCYLLQFKDRHNGNILIDNSGHLIHIDYGFMFCISPGGINFENAPFKLTKEYAQLMGGKESEGFERYKNLVFQGFKELQKYVDEIIFLVQIMQEESDLPCFRGFDIKVFRERFQEHLDEKNLLLYVNKLINDSYDNWRTKQYDNFQKMTNGIAP</sequence>
<dbReference type="EMBL" id="GG662621">
    <property type="protein sequence ID" value="EWS73288.1"/>
    <property type="molecule type" value="Genomic_DNA"/>
</dbReference>
<dbReference type="KEGG" id="tet:TTHERM_000219449"/>
<comment type="catalytic activity">
    <reaction evidence="1">
        <text>a 1,2-diacyl-sn-glycero-3-phospho-(1D-myo-inositol) + ATP = a 1,2-diacyl-sn-glycero-3-phospho-(1D-myo-inositol 4-phosphate) + ADP + H(+)</text>
        <dbReference type="Rhea" id="RHEA:19877"/>
        <dbReference type="ChEBI" id="CHEBI:15378"/>
        <dbReference type="ChEBI" id="CHEBI:30616"/>
        <dbReference type="ChEBI" id="CHEBI:57880"/>
        <dbReference type="ChEBI" id="CHEBI:58178"/>
        <dbReference type="ChEBI" id="CHEBI:456216"/>
        <dbReference type="EC" id="2.7.1.67"/>
    </reaction>
</comment>
<dbReference type="InterPro" id="IPR016024">
    <property type="entry name" value="ARM-type_fold"/>
</dbReference>
<dbReference type="STRING" id="312017.W7XA81"/>
<proteinExistence type="predicted"/>
<dbReference type="Pfam" id="PF00454">
    <property type="entry name" value="PI3_PI4_kinase"/>
    <property type="match status" value="1"/>
</dbReference>
<keyword evidence="4" id="KW-0418">Kinase</keyword>
<dbReference type="PROSITE" id="PS00916">
    <property type="entry name" value="PI3_4_KINASE_2"/>
    <property type="match status" value="1"/>
</dbReference>
<evidence type="ECO:0000256" key="1">
    <source>
        <dbReference type="ARBA" id="ARBA00001686"/>
    </source>
</evidence>
<keyword evidence="9" id="KW-1185">Reference proteome</keyword>
<dbReference type="Proteomes" id="UP000009168">
    <property type="component" value="Unassembled WGS sequence"/>
</dbReference>
<feature type="region of interest" description="Disordered" evidence="5">
    <location>
        <begin position="330"/>
        <end position="353"/>
    </location>
</feature>
<name>W7XA81_TETTS</name>
<evidence type="ECO:0000256" key="3">
    <source>
        <dbReference type="ARBA" id="ARBA00022679"/>
    </source>
</evidence>
<evidence type="ECO:0000259" key="6">
    <source>
        <dbReference type="PROSITE" id="PS50290"/>
    </source>
</evidence>
<feature type="compositionally biased region" description="Polar residues" evidence="5">
    <location>
        <begin position="337"/>
        <end position="353"/>
    </location>
</feature>
<dbReference type="Gene3D" id="1.10.1070.11">
    <property type="entry name" value="Phosphatidylinositol 3-/4-kinase, catalytic domain"/>
    <property type="match status" value="1"/>
</dbReference>
<feature type="domain" description="PIK helical" evidence="7">
    <location>
        <begin position="1"/>
        <end position="177"/>
    </location>
</feature>
<dbReference type="Gene3D" id="3.30.1010.10">
    <property type="entry name" value="Phosphatidylinositol 3-kinase Catalytic Subunit, Chain A, domain 4"/>
    <property type="match status" value="1"/>
</dbReference>
<dbReference type="GO" id="GO:0004430">
    <property type="term" value="F:1-phosphatidylinositol 4-kinase activity"/>
    <property type="evidence" value="ECO:0007669"/>
    <property type="project" value="UniProtKB-EC"/>
</dbReference>
<dbReference type="GO" id="GO:0046854">
    <property type="term" value="P:phosphatidylinositol phosphate biosynthetic process"/>
    <property type="evidence" value="ECO:0007669"/>
    <property type="project" value="InterPro"/>
</dbReference>
<protein>
    <recommendedName>
        <fullName evidence="2">1-phosphatidylinositol 4-kinase</fullName>
        <ecNumber evidence="2">2.7.1.67</ecNumber>
    </recommendedName>
</protein>
<dbReference type="GO" id="GO:0005737">
    <property type="term" value="C:cytoplasm"/>
    <property type="evidence" value="ECO:0007669"/>
    <property type="project" value="TreeGrafter"/>
</dbReference>
<dbReference type="OrthoDB" id="10264149at2759"/>
<gene>
    <name evidence="8" type="ORF">TTHERM_000219449</name>
</gene>
<reference evidence="9" key="1">
    <citation type="journal article" date="2006" name="PLoS Biol.">
        <title>Macronuclear genome sequence of the ciliate Tetrahymena thermophila, a model eukaryote.</title>
        <authorList>
            <person name="Eisen J.A."/>
            <person name="Coyne R.S."/>
            <person name="Wu M."/>
            <person name="Wu D."/>
            <person name="Thiagarajan M."/>
            <person name="Wortman J.R."/>
            <person name="Badger J.H."/>
            <person name="Ren Q."/>
            <person name="Amedeo P."/>
            <person name="Jones K.M."/>
            <person name="Tallon L.J."/>
            <person name="Delcher A.L."/>
            <person name="Salzberg S.L."/>
            <person name="Silva J.C."/>
            <person name="Haas B.J."/>
            <person name="Majoros W.H."/>
            <person name="Farzad M."/>
            <person name="Carlton J.M."/>
            <person name="Smith R.K. Jr."/>
            <person name="Garg J."/>
            <person name="Pearlman R.E."/>
            <person name="Karrer K.M."/>
            <person name="Sun L."/>
            <person name="Manning G."/>
            <person name="Elde N.C."/>
            <person name="Turkewitz A.P."/>
            <person name="Asai D.J."/>
            <person name="Wilkes D.E."/>
            <person name="Wang Y."/>
            <person name="Cai H."/>
            <person name="Collins K."/>
            <person name="Stewart B.A."/>
            <person name="Lee S.R."/>
            <person name="Wilamowska K."/>
            <person name="Weinberg Z."/>
            <person name="Ruzzo W.L."/>
            <person name="Wloga D."/>
            <person name="Gaertig J."/>
            <person name="Frankel J."/>
            <person name="Tsao C.-C."/>
            <person name="Gorovsky M.A."/>
            <person name="Keeling P.J."/>
            <person name="Waller R.F."/>
            <person name="Patron N.J."/>
            <person name="Cherry J.M."/>
            <person name="Stover N.A."/>
            <person name="Krieger C.J."/>
            <person name="del Toro C."/>
            <person name="Ryder H.F."/>
            <person name="Williamson S.C."/>
            <person name="Barbeau R.A."/>
            <person name="Hamilton E.P."/>
            <person name="Orias E."/>
        </authorList>
    </citation>
    <scope>NUCLEOTIDE SEQUENCE [LARGE SCALE GENOMIC DNA]</scope>
    <source>
        <strain evidence="9">SB210</strain>
    </source>
</reference>
<dbReference type="PANTHER" id="PTHR10048:SF22">
    <property type="entry name" value="PHOSPHATIDYLINOSITOL 4-KINASE BETA"/>
    <property type="match status" value="1"/>
</dbReference>
<dbReference type="Gene3D" id="1.25.40.70">
    <property type="entry name" value="Phosphatidylinositol 3-kinase, accessory domain (PIK)"/>
    <property type="match status" value="1"/>
</dbReference>
<dbReference type="PROSITE" id="PS50290">
    <property type="entry name" value="PI3_4_KINASE_3"/>
    <property type="match status" value="1"/>
</dbReference>
<dbReference type="FunCoup" id="W7XA81">
    <property type="interactions" value="9"/>
</dbReference>
<dbReference type="FunFam" id="1.10.1070.11:FF:000016">
    <property type="entry name" value="PIK1p Phosphatidylinositol 4-kinase"/>
    <property type="match status" value="1"/>
</dbReference>
<dbReference type="Pfam" id="PF21245">
    <property type="entry name" value="PI4KB-PIK1_PIK"/>
    <property type="match status" value="1"/>
</dbReference>
<dbReference type="InterPro" id="IPR000403">
    <property type="entry name" value="PI3/4_kinase_cat_dom"/>
</dbReference>
<dbReference type="InterPro" id="IPR018936">
    <property type="entry name" value="PI3/4_kinase_CS"/>
</dbReference>
<accession>W7XA81</accession>
<dbReference type="InterPro" id="IPR015433">
    <property type="entry name" value="PI3/4_kinase"/>
</dbReference>
<dbReference type="InterPro" id="IPR036940">
    <property type="entry name" value="PI3/4_kinase_cat_sf"/>
</dbReference>
<dbReference type="InterPro" id="IPR049160">
    <property type="entry name" value="PI4KB-PIK1_PIK"/>
</dbReference>
<dbReference type="CDD" id="cd05168">
    <property type="entry name" value="PI4Kc_III_beta"/>
    <property type="match status" value="1"/>
</dbReference>
<organism evidence="8 9">
    <name type="scientific">Tetrahymena thermophila (strain SB210)</name>
    <dbReference type="NCBI Taxonomy" id="312017"/>
    <lineage>
        <taxon>Eukaryota</taxon>
        <taxon>Sar</taxon>
        <taxon>Alveolata</taxon>
        <taxon>Ciliophora</taxon>
        <taxon>Intramacronucleata</taxon>
        <taxon>Oligohymenophorea</taxon>
        <taxon>Hymenostomatida</taxon>
        <taxon>Tetrahymenina</taxon>
        <taxon>Tetrahymenidae</taxon>
        <taxon>Tetrahymena</taxon>
    </lineage>
</organism>
<evidence type="ECO:0000313" key="9">
    <source>
        <dbReference type="Proteomes" id="UP000009168"/>
    </source>
</evidence>
<dbReference type="InterPro" id="IPR001263">
    <property type="entry name" value="PI3K_accessory_dom"/>
</dbReference>
<dbReference type="GeneID" id="24437865"/>
<dbReference type="GO" id="GO:0048015">
    <property type="term" value="P:phosphatidylinositol-mediated signaling"/>
    <property type="evidence" value="ECO:0007669"/>
    <property type="project" value="TreeGrafter"/>
</dbReference>
<dbReference type="InterPro" id="IPR057754">
    <property type="entry name" value="PI4-kinase_beta/PIK1_cat"/>
</dbReference>